<dbReference type="AlphaFoldDB" id="A0AAP0CIZ4"/>
<dbReference type="PANTHER" id="PTHR31087">
    <property type="match status" value="1"/>
</dbReference>
<dbReference type="InterPro" id="IPR007612">
    <property type="entry name" value="LOR"/>
</dbReference>
<gene>
    <name evidence="2" type="ORF">SSX86_025969</name>
</gene>
<accession>A0AAP0CIZ4</accession>
<name>A0AAP0CIZ4_9ASTR</name>
<evidence type="ECO:0000313" key="2">
    <source>
        <dbReference type="EMBL" id="KAK9054890.1"/>
    </source>
</evidence>
<evidence type="ECO:0000256" key="1">
    <source>
        <dbReference type="ARBA" id="ARBA00005437"/>
    </source>
</evidence>
<keyword evidence="3" id="KW-1185">Reference proteome</keyword>
<proteinExistence type="inferred from homology"/>
<organism evidence="2 3">
    <name type="scientific">Deinandra increscens subsp. villosa</name>
    <dbReference type="NCBI Taxonomy" id="3103831"/>
    <lineage>
        <taxon>Eukaryota</taxon>
        <taxon>Viridiplantae</taxon>
        <taxon>Streptophyta</taxon>
        <taxon>Embryophyta</taxon>
        <taxon>Tracheophyta</taxon>
        <taxon>Spermatophyta</taxon>
        <taxon>Magnoliopsida</taxon>
        <taxon>eudicotyledons</taxon>
        <taxon>Gunneridae</taxon>
        <taxon>Pentapetalae</taxon>
        <taxon>asterids</taxon>
        <taxon>campanulids</taxon>
        <taxon>Asterales</taxon>
        <taxon>Asteraceae</taxon>
        <taxon>Asteroideae</taxon>
        <taxon>Heliantheae alliance</taxon>
        <taxon>Madieae</taxon>
        <taxon>Madiinae</taxon>
        <taxon>Deinandra</taxon>
    </lineage>
</organism>
<protein>
    <submittedName>
        <fullName evidence="2">Uncharacterized protein</fullName>
    </submittedName>
</protein>
<comment type="similarity">
    <text evidence="1">Belongs to the LOR family.</text>
</comment>
<dbReference type="Gene3D" id="2.40.160.200">
    <property type="entry name" value="LURP1-related"/>
    <property type="match status" value="1"/>
</dbReference>
<dbReference type="PANTHER" id="PTHR31087:SF122">
    <property type="entry name" value="TUBBY-LIKE PROTEIN"/>
    <property type="match status" value="1"/>
</dbReference>
<dbReference type="Proteomes" id="UP001408789">
    <property type="component" value="Unassembled WGS sequence"/>
</dbReference>
<dbReference type="InterPro" id="IPR025659">
    <property type="entry name" value="Tubby-like_C"/>
</dbReference>
<dbReference type="Pfam" id="PF04525">
    <property type="entry name" value="LOR"/>
    <property type="match status" value="1"/>
</dbReference>
<dbReference type="InterPro" id="IPR038595">
    <property type="entry name" value="LOR_sf"/>
</dbReference>
<reference evidence="2 3" key="1">
    <citation type="submission" date="2024-04" db="EMBL/GenBank/DDBJ databases">
        <title>The reference genome of an endangered Asteraceae, Deinandra increscens subsp. villosa, native to the Central Coast of California.</title>
        <authorList>
            <person name="Guilliams M."/>
            <person name="Hasenstab-Lehman K."/>
            <person name="Meyer R."/>
            <person name="Mcevoy S."/>
        </authorList>
    </citation>
    <scope>NUCLEOTIDE SEQUENCE [LARGE SCALE GENOMIC DNA]</scope>
    <source>
        <tissue evidence="2">Leaf</tissue>
    </source>
</reference>
<dbReference type="EMBL" id="JBCNJP010000025">
    <property type="protein sequence ID" value="KAK9054890.1"/>
    <property type="molecule type" value="Genomic_DNA"/>
</dbReference>
<dbReference type="SUPFAM" id="SSF54518">
    <property type="entry name" value="Tubby C-terminal domain-like"/>
    <property type="match status" value="1"/>
</dbReference>
<evidence type="ECO:0000313" key="3">
    <source>
        <dbReference type="Proteomes" id="UP001408789"/>
    </source>
</evidence>
<comment type="caution">
    <text evidence="2">The sequence shown here is derived from an EMBL/GenBank/DDBJ whole genome shotgun (WGS) entry which is preliminary data.</text>
</comment>
<sequence length="359" mass="39948">MAQPECSSVVIFGSQFTAPHEFNLIVDRNPSSGDLVITDTENKVMFTITSLEERFHKLRLLKDESGRRIATLRDKNMTTHARWKVFRGKSVKDSALIFSTVTDNMIQNRTHVNVFLANNKSDDCDFKIKGNWSNKDCYIYDHSTSAIAHMLPMESTEKFMVKINPNVDYAFVVALIAILDAIESVGPIEVVVAKHVAQIALGVVTTVAQCTLITLSKLASYERWRAMRAEAKVAGIGVMNGTYTIVVETFTCESRSYDLAEEVMHCEVTASFQELVNTYEVQTLTIHHPPPPSFPIFPLSSRGPMLPTVANGGNQTEIYDYGGLCIKSYGTGNHDYSVAADYLDGFICFLIRVSFLALS</sequence>